<dbReference type="EMBL" id="AVOT02009535">
    <property type="protein sequence ID" value="MBW0488286.1"/>
    <property type="molecule type" value="Genomic_DNA"/>
</dbReference>
<protein>
    <submittedName>
        <fullName evidence="1">Uncharacterized protein</fullName>
    </submittedName>
</protein>
<comment type="caution">
    <text evidence="1">The sequence shown here is derived from an EMBL/GenBank/DDBJ whole genome shotgun (WGS) entry which is preliminary data.</text>
</comment>
<reference evidence="1" key="1">
    <citation type="submission" date="2021-03" db="EMBL/GenBank/DDBJ databases">
        <title>Draft genome sequence of rust myrtle Austropuccinia psidii MF-1, a brazilian biotype.</title>
        <authorList>
            <person name="Quecine M.C."/>
            <person name="Pachon D.M.R."/>
            <person name="Bonatelli M.L."/>
            <person name="Correr F.H."/>
            <person name="Franceschini L.M."/>
            <person name="Leite T.F."/>
            <person name="Margarido G.R.A."/>
            <person name="Almeida C.A."/>
            <person name="Ferrarezi J.A."/>
            <person name="Labate C.A."/>
        </authorList>
    </citation>
    <scope>NUCLEOTIDE SEQUENCE</scope>
    <source>
        <strain evidence="1">MF-1</strain>
    </source>
</reference>
<accession>A0A9Q3CTL3</accession>
<evidence type="ECO:0000313" key="2">
    <source>
        <dbReference type="Proteomes" id="UP000765509"/>
    </source>
</evidence>
<sequence length="98" mass="11092">MPHTDASRLTSSSDQLTKTIEYLPSDHIRSSHVMQSSTYLRNSAAGDLRHLTSSKTHHRNLQNLTNSKTHCSSVHYSKPTCQEAHPSFRLFQDQDLVS</sequence>
<dbReference type="AlphaFoldDB" id="A0A9Q3CTL3"/>
<name>A0A9Q3CTL3_9BASI</name>
<gene>
    <name evidence="1" type="ORF">O181_028001</name>
</gene>
<proteinExistence type="predicted"/>
<keyword evidence="2" id="KW-1185">Reference proteome</keyword>
<dbReference type="Proteomes" id="UP000765509">
    <property type="component" value="Unassembled WGS sequence"/>
</dbReference>
<organism evidence="1 2">
    <name type="scientific">Austropuccinia psidii MF-1</name>
    <dbReference type="NCBI Taxonomy" id="1389203"/>
    <lineage>
        <taxon>Eukaryota</taxon>
        <taxon>Fungi</taxon>
        <taxon>Dikarya</taxon>
        <taxon>Basidiomycota</taxon>
        <taxon>Pucciniomycotina</taxon>
        <taxon>Pucciniomycetes</taxon>
        <taxon>Pucciniales</taxon>
        <taxon>Sphaerophragmiaceae</taxon>
        <taxon>Austropuccinia</taxon>
    </lineage>
</organism>
<evidence type="ECO:0000313" key="1">
    <source>
        <dbReference type="EMBL" id="MBW0488286.1"/>
    </source>
</evidence>